<dbReference type="GO" id="GO:0019760">
    <property type="term" value="P:glucosinolate metabolic process"/>
    <property type="evidence" value="ECO:0007669"/>
    <property type="project" value="UniProtKB-ARBA"/>
</dbReference>
<sequence length="655" mass="71401">MSLLIQPKRRVRSGLLAVCFSFFAATIQQRNPIENFCRRWGHQTAVVDDKLYIDGGMITWDPMTPSSQNYTNPFFLYHDLTAVASSGMPPPVANLSKNSSIPSVQGGVFWPDDVNKRIYLYGGEFYGETPWPFALYAYDIINDLWEIIHAPHSASSIRGLSYGAGLSIASRGEGYYYGGWMNDATDPDWEAEMGITTSFLLRYSMDTNTWTNQTGPDDTRRAEGAMVFIPAGDGGFIVYFGGIRGHENGTWEAQPMQEIILFDVLSGKSYIQNATGETPPNRRRFCAGASWVEDQSSYSIFLYGGAGEEEGSLGFDDVYILTLPTFTWIRMYPESDSGTGDFPHHSLSCNVVNEAQMIIHGGYFPGTINCDAADQWGLHNLDLGQQNPAASPWALYEPNKTRYVLTDDILAVVGGRPDGGATNVAPEGGFMHADLEALMTRTASIATRTPTRAVGGHTGTPGLGGIDLSDGAIAGIATGGAVGLTICIVVIFCLVRRYRRKRLELGPRHPMIYTYPPGEPLSPYAWNAQTSQGSPSPPAASMTRPQSVPPYGGPPVELPSEGNELRVMSPYPETSPADPKHDPHGLWRQMSATQGPGSAPSGSSHKSLSSFSFQVSQRNDRGYAPARSPRDMDFNVTVPTSGDTRGTMKQTCNRR</sequence>
<evidence type="ECO:0000256" key="2">
    <source>
        <dbReference type="ARBA" id="ARBA00023004"/>
    </source>
</evidence>
<evidence type="ECO:0000313" key="5">
    <source>
        <dbReference type="EMBL" id="KEY66809.1"/>
    </source>
</evidence>
<gene>
    <name evidence="5" type="ORF">S7711_09493</name>
</gene>
<organism evidence="5 6">
    <name type="scientific">Stachybotrys chartarum (strain CBS 109288 / IBT 7711)</name>
    <name type="common">Toxic black mold</name>
    <name type="synonym">Stilbospora chartarum</name>
    <dbReference type="NCBI Taxonomy" id="1280523"/>
    <lineage>
        <taxon>Eukaryota</taxon>
        <taxon>Fungi</taxon>
        <taxon>Dikarya</taxon>
        <taxon>Ascomycota</taxon>
        <taxon>Pezizomycotina</taxon>
        <taxon>Sordariomycetes</taxon>
        <taxon>Hypocreomycetidae</taxon>
        <taxon>Hypocreales</taxon>
        <taxon>Stachybotryaceae</taxon>
        <taxon>Stachybotrys</taxon>
    </lineage>
</organism>
<feature type="compositionally biased region" description="Low complexity" evidence="3">
    <location>
        <begin position="591"/>
        <end position="617"/>
    </location>
</feature>
<dbReference type="HOGENOM" id="CLU_012508_2_0_1"/>
<dbReference type="AlphaFoldDB" id="A0A084AND0"/>
<dbReference type="PANTHER" id="PTHR47435:SF4">
    <property type="entry name" value="KELCH REPEAT PROTEIN (AFU_ORTHOLOGUE AFUA_5G12780)"/>
    <property type="match status" value="1"/>
</dbReference>
<feature type="region of interest" description="Disordered" evidence="3">
    <location>
        <begin position="524"/>
        <end position="655"/>
    </location>
</feature>
<dbReference type="Proteomes" id="UP000028045">
    <property type="component" value="Unassembled WGS sequence"/>
</dbReference>
<dbReference type="Gene3D" id="2.120.10.80">
    <property type="entry name" value="Kelch-type beta propeller"/>
    <property type="match status" value="2"/>
</dbReference>
<dbReference type="PANTHER" id="PTHR47435">
    <property type="entry name" value="KELCH REPEAT PROTEIN (AFU_ORTHOLOGUE AFUA_5G12780)"/>
    <property type="match status" value="1"/>
</dbReference>
<feature type="compositionally biased region" description="Polar residues" evidence="3">
    <location>
        <begin position="637"/>
        <end position="655"/>
    </location>
</feature>
<keyword evidence="4" id="KW-1133">Transmembrane helix</keyword>
<proteinExistence type="predicted"/>
<reference evidence="5 6" key="1">
    <citation type="journal article" date="2014" name="BMC Genomics">
        <title>Comparative genome sequencing reveals chemotype-specific gene clusters in the toxigenic black mold Stachybotrys.</title>
        <authorList>
            <person name="Semeiks J."/>
            <person name="Borek D."/>
            <person name="Otwinowski Z."/>
            <person name="Grishin N.V."/>
        </authorList>
    </citation>
    <scope>NUCLEOTIDE SEQUENCE [LARGE SCALE GENOMIC DNA]</scope>
    <source>
        <strain evidence="6">CBS 109288 / IBT 7711</strain>
    </source>
</reference>
<feature type="transmembrane region" description="Helical" evidence="4">
    <location>
        <begin position="472"/>
        <end position="495"/>
    </location>
</feature>
<dbReference type="EMBL" id="KL648644">
    <property type="protein sequence ID" value="KEY66809.1"/>
    <property type="molecule type" value="Genomic_DNA"/>
</dbReference>
<accession>A0A084AND0</accession>
<keyword evidence="4" id="KW-0812">Transmembrane</keyword>
<name>A0A084AND0_STACB</name>
<evidence type="ECO:0000256" key="4">
    <source>
        <dbReference type="SAM" id="Phobius"/>
    </source>
</evidence>
<keyword evidence="2" id="KW-0408">Iron</keyword>
<evidence type="ECO:0000256" key="1">
    <source>
        <dbReference type="ARBA" id="ARBA00022737"/>
    </source>
</evidence>
<keyword evidence="1" id="KW-0677">Repeat</keyword>
<evidence type="ECO:0000256" key="3">
    <source>
        <dbReference type="SAM" id="MobiDB-lite"/>
    </source>
</evidence>
<keyword evidence="4" id="KW-0472">Membrane</keyword>
<dbReference type="InterPro" id="IPR015915">
    <property type="entry name" value="Kelch-typ_b-propeller"/>
</dbReference>
<dbReference type="OrthoDB" id="540004at2759"/>
<dbReference type="SUPFAM" id="SSF50965">
    <property type="entry name" value="Galactose oxidase, central domain"/>
    <property type="match status" value="1"/>
</dbReference>
<keyword evidence="6" id="KW-1185">Reference proteome</keyword>
<feature type="compositionally biased region" description="Pro residues" evidence="3">
    <location>
        <begin position="547"/>
        <end position="557"/>
    </location>
</feature>
<evidence type="ECO:0000313" key="6">
    <source>
        <dbReference type="Proteomes" id="UP000028045"/>
    </source>
</evidence>
<dbReference type="InterPro" id="IPR011043">
    <property type="entry name" value="Gal_Oxase/kelch_b-propeller"/>
</dbReference>
<protein>
    <submittedName>
        <fullName evidence="5">Uncharacterized protein</fullName>
    </submittedName>
</protein>